<feature type="transmembrane region" description="Helical" evidence="1">
    <location>
        <begin position="41"/>
        <end position="63"/>
    </location>
</feature>
<feature type="transmembrane region" description="Helical" evidence="1">
    <location>
        <begin position="12"/>
        <end position="34"/>
    </location>
</feature>
<dbReference type="AlphaFoldDB" id="A0A8J6EET3"/>
<dbReference type="InterPro" id="IPR029365">
    <property type="entry name" value="TMEM238"/>
</dbReference>
<gene>
    <name evidence="2" type="ORF">GDO78_014151</name>
</gene>
<keyword evidence="1" id="KW-0812">Transmembrane</keyword>
<dbReference type="OrthoDB" id="9047238at2759"/>
<sequence length="75" mass="8772">MKHPKFTGRCASLFLIAIFFDIVGIVLLILGVCARFDFWDFFIYTSAVVIGFSMVFWVLWYTFNVISPEEMELTF</sequence>
<evidence type="ECO:0000313" key="2">
    <source>
        <dbReference type="EMBL" id="KAG9467858.1"/>
    </source>
</evidence>
<comment type="caution">
    <text evidence="2">The sequence shown here is derived from an EMBL/GenBank/DDBJ whole genome shotgun (WGS) entry which is preliminary data.</text>
</comment>
<name>A0A8J6EET3_ELECQ</name>
<keyword evidence="1" id="KW-1133">Transmembrane helix</keyword>
<keyword evidence="3" id="KW-1185">Reference proteome</keyword>
<dbReference type="Proteomes" id="UP000770717">
    <property type="component" value="Unassembled WGS sequence"/>
</dbReference>
<reference evidence="2" key="1">
    <citation type="thesis" date="2020" institute="ProQuest LLC" country="789 East Eisenhower Parkway, Ann Arbor, MI, USA">
        <title>Comparative Genomics and Chromosome Evolution.</title>
        <authorList>
            <person name="Mudd A.B."/>
        </authorList>
    </citation>
    <scope>NUCLEOTIDE SEQUENCE</scope>
    <source>
        <strain evidence="2">HN-11 Male</strain>
        <tissue evidence="2">Kidney and liver</tissue>
    </source>
</reference>
<proteinExistence type="predicted"/>
<organism evidence="2 3">
    <name type="scientific">Eleutherodactylus coqui</name>
    <name type="common">Puerto Rican coqui</name>
    <dbReference type="NCBI Taxonomy" id="57060"/>
    <lineage>
        <taxon>Eukaryota</taxon>
        <taxon>Metazoa</taxon>
        <taxon>Chordata</taxon>
        <taxon>Craniata</taxon>
        <taxon>Vertebrata</taxon>
        <taxon>Euteleostomi</taxon>
        <taxon>Amphibia</taxon>
        <taxon>Batrachia</taxon>
        <taxon>Anura</taxon>
        <taxon>Neobatrachia</taxon>
        <taxon>Hyloidea</taxon>
        <taxon>Eleutherodactylidae</taxon>
        <taxon>Eleutherodactylinae</taxon>
        <taxon>Eleutherodactylus</taxon>
        <taxon>Eleutherodactylus</taxon>
    </lineage>
</organism>
<dbReference type="PANTHER" id="PTHR28613">
    <property type="entry name" value="SI:CH211-232M10.4-RELATED"/>
    <property type="match status" value="1"/>
</dbReference>
<keyword evidence="1" id="KW-0472">Membrane</keyword>
<protein>
    <recommendedName>
        <fullName evidence="4">Transmembrane protein 238</fullName>
    </recommendedName>
</protein>
<evidence type="ECO:0000256" key="1">
    <source>
        <dbReference type="SAM" id="Phobius"/>
    </source>
</evidence>
<evidence type="ECO:0008006" key="4">
    <source>
        <dbReference type="Google" id="ProtNLM"/>
    </source>
</evidence>
<dbReference type="PANTHER" id="PTHR28613:SF8">
    <property type="entry name" value="LCCL DOMAIN-CONTAINING PROTEIN"/>
    <property type="match status" value="1"/>
</dbReference>
<evidence type="ECO:0000313" key="3">
    <source>
        <dbReference type="Proteomes" id="UP000770717"/>
    </source>
</evidence>
<accession>A0A8J6EET3</accession>
<dbReference type="EMBL" id="WNTK01001151">
    <property type="protein sequence ID" value="KAG9467858.1"/>
    <property type="molecule type" value="Genomic_DNA"/>
</dbReference>
<dbReference type="Pfam" id="PF15125">
    <property type="entry name" value="TMEM238"/>
    <property type="match status" value="1"/>
</dbReference>